<keyword evidence="2 3" id="KW-0378">Hydrolase</keyword>
<evidence type="ECO:0000256" key="3">
    <source>
        <dbReference type="RuleBase" id="RU003476"/>
    </source>
</evidence>
<dbReference type="OrthoDB" id="9806150at2"/>
<accession>F7YWM5</accession>
<dbReference type="CDD" id="cd03424">
    <property type="entry name" value="NUDIX_ADPRase_Nudt5_UGPPase_Nudt14"/>
    <property type="match status" value="1"/>
</dbReference>
<comment type="similarity">
    <text evidence="3">Belongs to the Nudix hydrolase family.</text>
</comment>
<evidence type="ECO:0000256" key="1">
    <source>
        <dbReference type="ARBA" id="ARBA00001946"/>
    </source>
</evidence>
<dbReference type="AlphaFoldDB" id="F7YWM5"/>
<proteinExistence type="inferred from homology"/>
<dbReference type="GO" id="GO:0005829">
    <property type="term" value="C:cytosol"/>
    <property type="evidence" value="ECO:0007669"/>
    <property type="project" value="TreeGrafter"/>
</dbReference>
<dbReference type="InterPro" id="IPR015797">
    <property type="entry name" value="NUDIX_hydrolase-like_dom_sf"/>
</dbReference>
<dbReference type="PROSITE" id="PS51462">
    <property type="entry name" value="NUDIX"/>
    <property type="match status" value="1"/>
</dbReference>
<dbReference type="STRING" id="688269.Theth_1970"/>
<dbReference type="InterPro" id="IPR020476">
    <property type="entry name" value="Nudix_hydrolase"/>
</dbReference>
<dbReference type="Proteomes" id="UP000006804">
    <property type="component" value="Chromosome"/>
</dbReference>
<dbReference type="EMBL" id="CP002351">
    <property type="protein sequence ID" value="AEH52010.1"/>
    <property type="molecule type" value="Genomic_DNA"/>
</dbReference>
<dbReference type="Pfam" id="PF00293">
    <property type="entry name" value="NUDIX"/>
    <property type="match status" value="1"/>
</dbReference>
<dbReference type="InterPro" id="IPR020084">
    <property type="entry name" value="NUDIX_hydrolase_CS"/>
</dbReference>
<evidence type="ECO:0000313" key="5">
    <source>
        <dbReference type="EMBL" id="AEH52010.1"/>
    </source>
</evidence>
<gene>
    <name evidence="5" type="ORF">Theth_1970</name>
</gene>
<protein>
    <submittedName>
        <fullName evidence="5">NUDIX hydrolase</fullName>
    </submittedName>
</protein>
<name>F7YWM5_9THEM</name>
<evidence type="ECO:0000313" key="6">
    <source>
        <dbReference type="Proteomes" id="UP000006804"/>
    </source>
</evidence>
<dbReference type="HOGENOM" id="CLU_062658_5_1_0"/>
<dbReference type="PANTHER" id="PTHR11839">
    <property type="entry name" value="UDP/ADP-SUGAR PYROPHOSPHATASE"/>
    <property type="match status" value="1"/>
</dbReference>
<dbReference type="FunFam" id="3.90.79.10:FF:000024">
    <property type="entry name" value="ADP-ribose pyrophosphatase"/>
    <property type="match status" value="1"/>
</dbReference>
<keyword evidence="6" id="KW-1185">Reference proteome</keyword>
<dbReference type="GO" id="GO:0019693">
    <property type="term" value="P:ribose phosphate metabolic process"/>
    <property type="evidence" value="ECO:0007669"/>
    <property type="project" value="TreeGrafter"/>
</dbReference>
<reference evidence="5 6" key="1">
    <citation type="submission" date="2010-11" db="EMBL/GenBank/DDBJ databases">
        <title>The complete genome of Thermotoga thermarum DSM 5069.</title>
        <authorList>
            <consortium name="US DOE Joint Genome Institute (JGI-PGF)"/>
            <person name="Lucas S."/>
            <person name="Copeland A."/>
            <person name="Lapidus A."/>
            <person name="Bruce D."/>
            <person name="Goodwin L."/>
            <person name="Pitluck S."/>
            <person name="Kyrpides N."/>
            <person name="Mavromatis K."/>
            <person name="Ivanova N."/>
            <person name="Zeytun A."/>
            <person name="Brettin T."/>
            <person name="Detter J.C."/>
            <person name="Tapia R."/>
            <person name="Han C."/>
            <person name="Land M."/>
            <person name="Hauser L."/>
            <person name="Markowitz V."/>
            <person name="Cheng J.-F."/>
            <person name="Hugenholtz P."/>
            <person name="Woyke T."/>
            <person name="Wu D."/>
            <person name="Spring S."/>
            <person name="Schroeder M."/>
            <person name="Brambilla E."/>
            <person name="Klenk H.-P."/>
            <person name="Eisen J.A."/>
        </authorList>
    </citation>
    <scope>NUCLEOTIDE SEQUENCE [LARGE SCALE GENOMIC DNA]</scope>
    <source>
        <strain evidence="5 6">DSM 5069</strain>
    </source>
</reference>
<evidence type="ECO:0000256" key="2">
    <source>
        <dbReference type="ARBA" id="ARBA00022801"/>
    </source>
</evidence>
<sequence>MFEKTIESQEIFKGKILTVKLDKVELANKVQSTREVVLHPGAVAILPILDEEKLILVKQYRYAVDQQLLEVPAGKLDLGEKPEECAKRELEEETGYRCGKLEYLGFIYTTPGFSNEKIHLFVAKDLEKTLQKLDEDEILHVVQMNLSDAILKCLNGEIVDAKTICLLLMYYVKRRDENG</sequence>
<dbReference type="GO" id="GO:0016462">
    <property type="term" value="F:pyrophosphatase activity"/>
    <property type="evidence" value="ECO:0007669"/>
    <property type="project" value="UniProtKB-ARBA"/>
</dbReference>
<dbReference type="Gene3D" id="3.90.79.10">
    <property type="entry name" value="Nucleoside Triphosphate Pyrophosphohydrolase"/>
    <property type="match status" value="1"/>
</dbReference>
<dbReference type="RefSeq" id="WP_013933217.1">
    <property type="nucleotide sequence ID" value="NC_015707.1"/>
</dbReference>
<dbReference type="PANTHER" id="PTHR11839:SF18">
    <property type="entry name" value="NUDIX HYDROLASE DOMAIN-CONTAINING PROTEIN"/>
    <property type="match status" value="1"/>
</dbReference>
<dbReference type="PATRIC" id="fig|688269.3.peg.2031"/>
<dbReference type="PRINTS" id="PR00502">
    <property type="entry name" value="NUDIXFAMILY"/>
</dbReference>
<dbReference type="eggNOG" id="COG0494">
    <property type="taxonomic scope" value="Bacteria"/>
</dbReference>
<dbReference type="InterPro" id="IPR000086">
    <property type="entry name" value="NUDIX_hydrolase_dom"/>
</dbReference>
<evidence type="ECO:0000259" key="4">
    <source>
        <dbReference type="PROSITE" id="PS51462"/>
    </source>
</evidence>
<feature type="domain" description="Nudix hydrolase" evidence="4">
    <location>
        <begin position="37"/>
        <end position="166"/>
    </location>
</feature>
<dbReference type="PROSITE" id="PS00893">
    <property type="entry name" value="NUDIX_BOX"/>
    <property type="match status" value="1"/>
</dbReference>
<organism evidence="5 6">
    <name type="scientific">Pseudothermotoga thermarum DSM 5069</name>
    <dbReference type="NCBI Taxonomy" id="688269"/>
    <lineage>
        <taxon>Bacteria</taxon>
        <taxon>Thermotogati</taxon>
        <taxon>Thermotogota</taxon>
        <taxon>Thermotogae</taxon>
        <taxon>Thermotogales</taxon>
        <taxon>Thermotogaceae</taxon>
        <taxon>Pseudothermotoga</taxon>
    </lineage>
</organism>
<comment type="cofactor">
    <cofactor evidence="1">
        <name>Mg(2+)</name>
        <dbReference type="ChEBI" id="CHEBI:18420"/>
    </cofactor>
</comment>
<dbReference type="GO" id="GO:0006753">
    <property type="term" value="P:nucleoside phosphate metabolic process"/>
    <property type="evidence" value="ECO:0007669"/>
    <property type="project" value="TreeGrafter"/>
</dbReference>
<dbReference type="SUPFAM" id="SSF55811">
    <property type="entry name" value="Nudix"/>
    <property type="match status" value="1"/>
</dbReference>
<dbReference type="KEGG" id="tta:Theth_1970"/>